<evidence type="ECO:0000256" key="1">
    <source>
        <dbReference type="ARBA" id="ARBA00022723"/>
    </source>
</evidence>
<dbReference type="InterPro" id="IPR006574">
    <property type="entry name" value="PRY"/>
</dbReference>
<dbReference type="SMART" id="SM00449">
    <property type="entry name" value="SPRY"/>
    <property type="match status" value="1"/>
</dbReference>
<evidence type="ECO:0000256" key="3">
    <source>
        <dbReference type="ARBA" id="ARBA00022833"/>
    </source>
</evidence>
<dbReference type="InterPro" id="IPR003877">
    <property type="entry name" value="SPRY_dom"/>
</dbReference>
<dbReference type="GO" id="GO:0005737">
    <property type="term" value="C:cytoplasm"/>
    <property type="evidence" value="ECO:0007669"/>
    <property type="project" value="UniProtKB-ARBA"/>
</dbReference>
<dbReference type="InterPro" id="IPR001870">
    <property type="entry name" value="B30.2/SPRY"/>
</dbReference>
<sequence>MARDAVSPTLDLNSANQRIVISSDLFKASMSGNDQQYPKHPDRFTSCKQVLAKESFLSGRYYWEVEVTQAHSYEIGIASESMLRRGDGWECLLGWNANSWCVAKHGGKYTARHASFETNLKMLGDPKQIGLCLDYDQGDLIFYAIDNIIAWPMHTFNLDVNEPLRPALRLSNIGDALRFFSFQCHEDNYSGM</sequence>
<dbReference type="PRINTS" id="PR01407">
    <property type="entry name" value="BUTYPHLNCDUF"/>
</dbReference>
<dbReference type="Pfam" id="PF00622">
    <property type="entry name" value="SPRY"/>
    <property type="match status" value="1"/>
</dbReference>
<dbReference type="InterPro" id="IPR013320">
    <property type="entry name" value="ConA-like_dom_sf"/>
</dbReference>
<name>A0A8C4RFG2_EPTBU</name>
<evidence type="ECO:0000256" key="2">
    <source>
        <dbReference type="ARBA" id="ARBA00022771"/>
    </source>
</evidence>
<dbReference type="PANTHER" id="PTHR25465:SF14">
    <property type="entry name" value="E3 UBIQUITIN-PROTEIN LIGASE TRIM65"/>
    <property type="match status" value="1"/>
</dbReference>
<evidence type="ECO:0000313" key="5">
    <source>
        <dbReference type="Ensembl" id="ENSEBUP00000027909.1"/>
    </source>
</evidence>
<dbReference type="PANTHER" id="PTHR25465">
    <property type="entry name" value="B-BOX DOMAIN CONTAINING"/>
    <property type="match status" value="1"/>
</dbReference>
<dbReference type="Gene3D" id="2.60.120.920">
    <property type="match status" value="1"/>
</dbReference>
<keyword evidence="3" id="KW-0862">Zinc</keyword>
<dbReference type="InterPro" id="IPR051051">
    <property type="entry name" value="E3_ubiq-ligase_TRIM/RNF"/>
</dbReference>
<reference evidence="5" key="2">
    <citation type="submission" date="2025-09" db="UniProtKB">
        <authorList>
            <consortium name="Ensembl"/>
        </authorList>
    </citation>
    <scope>IDENTIFICATION</scope>
</reference>
<dbReference type="AlphaFoldDB" id="A0A8C4RFG2"/>
<dbReference type="InterPro" id="IPR003879">
    <property type="entry name" value="Butyrophylin_SPRY"/>
</dbReference>
<keyword evidence="6" id="KW-1185">Reference proteome</keyword>
<dbReference type="GO" id="GO:0008270">
    <property type="term" value="F:zinc ion binding"/>
    <property type="evidence" value="ECO:0007669"/>
    <property type="project" value="UniProtKB-KW"/>
</dbReference>
<dbReference type="Ensembl" id="ENSEBUT00000028485.1">
    <property type="protein sequence ID" value="ENSEBUP00000027909.1"/>
    <property type="gene ID" value="ENSEBUG00000017053.1"/>
</dbReference>
<dbReference type="InterPro" id="IPR043136">
    <property type="entry name" value="B30.2/SPRY_sf"/>
</dbReference>
<protein>
    <recommendedName>
        <fullName evidence="4">B30.2/SPRY domain-containing protein</fullName>
    </recommendedName>
</protein>
<proteinExistence type="predicted"/>
<dbReference type="SMART" id="SM00589">
    <property type="entry name" value="PRY"/>
    <property type="match status" value="1"/>
</dbReference>
<dbReference type="OMA" id="GTAHPEY"/>
<evidence type="ECO:0000313" key="6">
    <source>
        <dbReference type="Proteomes" id="UP000694388"/>
    </source>
</evidence>
<reference evidence="5" key="1">
    <citation type="submission" date="2025-08" db="UniProtKB">
        <authorList>
            <consortium name="Ensembl"/>
        </authorList>
    </citation>
    <scope>IDENTIFICATION</scope>
</reference>
<dbReference type="GeneTree" id="ENSGT00940000154294"/>
<dbReference type="Pfam" id="PF13765">
    <property type="entry name" value="PRY"/>
    <property type="match status" value="1"/>
</dbReference>
<feature type="domain" description="B30.2/SPRY" evidence="4">
    <location>
        <begin position="1"/>
        <end position="186"/>
    </location>
</feature>
<dbReference type="PROSITE" id="PS50188">
    <property type="entry name" value="B302_SPRY"/>
    <property type="match status" value="1"/>
</dbReference>
<dbReference type="SUPFAM" id="SSF49899">
    <property type="entry name" value="Concanavalin A-like lectins/glucanases"/>
    <property type="match status" value="1"/>
</dbReference>
<accession>A0A8C4RFG2</accession>
<dbReference type="Proteomes" id="UP000694388">
    <property type="component" value="Unplaced"/>
</dbReference>
<organism evidence="5 6">
    <name type="scientific">Eptatretus burgeri</name>
    <name type="common">Inshore hagfish</name>
    <dbReference type="NCBI Taxonomy" id="7764"/>
    <lineage>
        <taxon>Eukaryota</taxon>
        <taxon>Metazoa</taxon>
        <taxon>Chordata</taxon>
        <taxon>Craniata</taxon>
        <taxon>Vertebrata</taxon>
        <taxon>Cyclostomata</taxon>
        <taxon>Myxini</taxon>
        <taxon>Myxiniformes</taxon>
        <taxon>Myxinidae</taxon>
        <taxon>Eptatretinae</taxon>
        <taxon>Eptatretus</taxon>
    </lineage>
</organism>
<keyword evidence="2" id="KW-0863">Zinc-finger</keyword>
<keyword evidence="1" id="KW-0479">Metal-binding</keyword>
<evidence type="ECO:0000259" key="4">
    <source>
        <dbReference type="PROSITE" id="PS50188"/>
    </source>
</evidence>